<dbReference type="RefSeq" id="WP_378297373.1">
    <property type="nucleotide sequence ID" value="NZ_JBHTJA010000010.1"/>
</dbReference>
<protein>
    <submittedName>
        <fullName evidence="1">Uncharacterized protein</fullName>
    </submittedName>
</protein>
<organism evidence="1 2">
    <name type="scientific">Actinomadura sediminis</name>
    <dbReference type="NCBI Taxonomy" id="1038904"/>
    <lineage>
        <taxon>Bacteria</taxon>
        <taxon>Bacillati</taxon>
        <taxon>Actinomycetota</taxon>
        <taxon>Actinomycetes</taxon>
        <taxon>Streptosporangiales</taxon>
        <taxon>Thermomonosporaceae</taxon>
        <taxon>Actinomadura</taxon>
    </lineage>
</organism>
<evidence type="ECO:0000313" key="2">
    <source>
        <dbReference type="Proteomes" id="UP001596972"/>
    </source>
</evidence>
<name>A0ABW3EN66_9ACTN</name>
<keyword evidence="2" id="KW-1185">Reference proteome</keyword>
<accession>A0ABW3EN66</accession>
<dbReference type="EMBL" id="JBHTJA010000010">
    <property type="protein sequence ID" value="MFD0900388.1"/>
    <property type="molecule type" value="Genomic_DNA"/>
</dbReference>
<proteinExistence type="predicted"/>
<gene>
    <name evidence="1" type="ORF">ACFQ11_08290</name>
</gene>
<sequence>MNEHIGEGGPAGAAEPGFTPVPAGDVMIVQTLVNAYLMPDGVVDDEDNDIDEVQSFYADPIWKKGGKPASVRWRFESDSDVPGAYRIRSLPHEKYVGVHNDWVNPDGTMKPEAKVVLQRTRTSARTSTQLWVPTRIPGVADVAGQPPVRALVQHGTDYAMGTSDYVLNRDAEIHLIRTWEGVPTMYHAFTLIPARDQQASQDVR</sequence>
<dbReference type="Proteomes" id="UP001596972">
    <property type="component" value="Unassembled WGS sequence"/>
</dbReference>
<reference evidence="2" key="1">
    <citation type="journal article" date="2019" name="Int. J. Syst. Evol. Microbiol.">
        <title>The Global Catalogue of Microorganisms (GCM) 10K type strain sequencing project: providing services to taxonomists for standard genome sequencing and annotation.</title>
        <authorList>
            <consortium name="The Broad Institute Genomics Platform"/>
            <consortium name="The Broad Institute Genome Sequencing Center for Infectious Disease"/>
            <person name="Wu L."/>
            <person name="Ma J."/>
        </authorList>
    </citation>
    <scope>NUCLEOTIDE SEQUENCE [LARGE SCALE GENOMIC DNA]</scope>
    <source>
        <strain evidence="2">JCM 31202</strain>
    </source>
</reference>
<comment type="caution">
    <text evidence="1">The sequence shown here is derived from an EMBL/GenBank/DDBJ whole genome shotgun (WGS) entry which is preliminary data.</text>
</comment>
<evidence type="ECO:0000313" key="1">
    <source>
        <dbReference type="EMBL" id="MFD0900388.1"/>
    </source>
</evidence>